<feature type="compositionally biased region" description="Basic and acidic residues" evidence="10">
    <location>
        <begin position="728"/>
        <end position="737"/>
    </location>
</feature>
<dbReference type="Pfam" id="PF14608">
    <property type="entry name" value="zf-CCCH_2"/>
    <property type="match status" value="2"/>
</dbReference>
<feature type="compositionally biased region" description="Basic and acidic residues" evidence="10">
    <location>
        <begin position="187"/>
        <end position="197"/>
    </location>
</feature>
<feature type="domain" description="C3H1-type" evidence="11">
    <location>
        <begin position="42"/>
        <end position="69"/>
    </location>
</feature>
<dbReference type="InterPro" id="IPR000571">
    <property type="entry name" value="Znf_CCCH"/>
</dbReference>
<feature type="zinc finger region" description="C3H1-type" evidence="9">
    <location>
        <begin position="42"/>
        <end position="69"/>
    </location>
</feature>
<dbReference type="GO" id="GO:0008270">
    <property type="term" value="F:zinc ion binding"/>
    <property type="evidence" value="ECO:0007669"/>
    <property type="project" value="UniProtKB-KW"/>
</dbReference>
<feature type="region of interest" description="Disordered" evidence="10">
    <location>
        <begin position="648"/>
        <end position="682"/>
    </location>
</feature>
<dbReference type="Pfam" id="PF00642">
    <property type="entry name" value="zf-CCCH"/>
    <property type="match status" value="2"/>
</dbReference>
<evidence type="ECO:0000256" key="6">
    <source>
        <dbReference type="ARBA" id="ARBA00022833"/>
    </source>
</evidence>
<dbReference type="OrthoDB" id="1914176at2759"/>
<dbReference type="SMART" id="SM00356">
    <property type="entry name" value="ZnF_C3H1"/>
    <property type="match status" value="4"/>
</dbReference>
<dbReference type="Proteomes" id="UP000794436">
    <property type="component" value="Unassembled WGS sequence"/>
</dbReference>
<feature type="zinc finger region" description="C3H1-type" evidence="9">
    <location>
        <begin position="94"/>
        <end position="121"/>
    </location>
</feature>
<comment type="subcellular location">
    <subcellularLocation>
        <location evidence="1">Nucleus</location>
    </subcellularLocation>
</comment>
<dbReference type="EMBL" id="SPLM01000037">
    <property type="protein sequence ID" value="TMW65745.1"/>
    <property type="molecule type" value="Genomic_DNA"/>
</dbReference>
<keyword evidence="3 9" id="KW-0479">Metal-binding</keyword>
<dbReference type="InterPro" id="IPR036855">
    <property type="entry name" value="Znf_CCCH_sf"/>
</dbReference>
<feature type="compositionally biased region" description="Low complexity" evidence="10">
    <location>
        <begin position="611"/>
        <end position="621"/>
    </location>
</feature>
<reference evidence="14" key="1">
    <citation type="submission" date="2019-03" db="EMBL/GenBank/DDBJ databases">
        <title>Long read genome sequence of the mycoparasitic Pythium oligandrum ATCC 38472 isolated from sugarbeet rhizosphere.</title>
        <authorList>
            <person name="Gaulin E."/>
        </authorList>
    </citation>
    <scope>NUCLEOTIDE SEQUENCE</scope>
    <source>
        <strain evidence="14">ATCC 38472_TT</strain>
    </source>
</reference>
<dbReference type="CDD" id="cd22386">
    <property type="entry name" value="KH-I_KHDC4_rpt2"/>
    <property type="match status" value="1"/>
</dbReference>
<dbReference type="InterPro" id="IPR036612">
    <property type="entry name" value="KH_dom_type_1_sf"/>
</dbReference>
<dbReference type="Gene3D" id="3.30.1370.10">
    <property type="entry name" value="K Homology domain, type 1"/>
    <property type="match status" value="1"/>
</dbReference>
<dbReference type="SMART" id="SM00767">
    <property type="entry name" value="DCD"/>
    <property type="match status" value="1"/>
</dbReference>
<dbReference type="InterPro" id="IPR055256">
    <property type="entry name" value="KH_1_KHDC4/BBP-like"/>
</dbReference>
<dbReference type="FunFam" id="4.10.1000.10:FF:000017">
    <property type="entry name" value="Cleavage and polyadenylation specificity factor 30 kDa subunit"/>
    <property type="match status" value="1"/>
</dbReference>
<evidence type="ECO:0000259" key="12">
    <source>
        <dbReference type="PROSITE" id="PS50882"/>
    </source>
</evidence>
<feature type="region of interest" description="Disordered" evidence="10">
    <location>
        <begin position="187"/>
        <end position="232"/>
    </location>
</feature>
<feature type="domain" description="DCD" evidence="13">
    <location>
        <begin position="430"/>
        <end position="562"/>
    </location>
</feature>
<dbReference type="InterPro" id="IPR007275">
    <property type="entry name" value="YTH_domain"/>
</dbReference>
<feature type="compositionally biased region" description="Gly residues" evidence="10">
    <location>
        <begin position="198"/>
        <end position="218"/>
    </location>
</feature>
<evidence type="ECO:0000256" key="1">
    <source>
        <dbReference type="ARBA" id="ARBA00004123"/>
    </source>
</evidence>
<evidence type="ECO:0000259" key="11">
    <source>
        <dbReference type="PROSITE" id="PS50103"/>
    </source>
</evidence>
<dbReference type="GO" id="GO:0006397">
    <property type="term" value="P:mRNA processing"/>
    <property type="evidence" value="ECO:0007669"/>
    <property type="project" value="UniProtKB-KW"/>
</dbReference>
<evidence type="ECO:0000313" key="14">
    <source>
        <dbReference type="EMBL" id="TMW65745.1"/>
    </source>
</evidence>
<dbReference type="SUPFAM" id="SSF54791">
    <property type="entry name" value="Eukaryotic type KH-domain (KH-domain type I)"/>
    <property type="match status" value="1"/>
</dbReference>
<dbReference type="Gene3D" id="4.10.1000.10">
    <property type="entry name" value="Zinc finger, CCCH-type"/>
    <property type="match status" value="2"/>
</dbReference>
<dbReference type="PROSITE" id="PS51222">
    <property type="entry name" value="DCD"/>
    <property type="match status" value="1"/>
</dbReference>
<dbReference type="PROSITE" id="PS50103">
    <property type="entry name" value="ZF_C3H1"/>
    <property type="match status" value="3"/>
</dbReference>
<keyword evidence="2" id="KW-0507">mRNA processing</keyword>
<gene>
    <name evidence="14" type="ORF">Poli38472_008387</name>
</gene>
<feature type="zinc finger region" description="C3H1-type" evidence="9">
    <location>
        <begin position="155"/>
        <end position="183"/>
    </location>
</feature>
<protein>
    <submittedName>
        <fullName evidence="14">Uncharacterized protein</fullName>
    </submittedName>
</protein>
<feature type="region of interest" description="Disordered" evidence="10">
    <location>
        <begin position="721"/>
        <end position="745"/>
    </location>
</feature>
<evidence type="ECO:0000313" key="15">
    <source>
        <dbReference type="Proteomes" id="UP000794436"/>
    </source>
</evidence>
<sequence length="745" mass="81769">MVLGLVLRDQEERQLVFDFEALLPDDVDMGDDRDENGKKDFKRGTVVCRHWLRGLCMKGDNCEFLHQYDMSKMPECRWGMECQVPECPFRHVPDEERVECAFYKQGFCSHGPNCRYRHIKLAREECPETADFSLQSKVADEENVKRRKAQPVNEFYKIAICKHWEKMGTCPFGDDCHFAHGEKELRPFPKGERDARHGGPGGPGAPGGGNGMHGGMGASKGPESAAPTGPPPVVLPDEGKFCKYFIVPSFSYHNVAHGVHFNQWSLPRELQQTLKFASETSDDVFLYFTVSSSKHFQGVARLVPGALIQAGSEEGEDLSMSLVPYQSDNKGAWSGAFGIEWLRICECPWERLMEYENQNLAVNECSNGQELEPEVGQAIMRLIFNSPQIQLHYRSVEDEQKLPGGAEELATRRREAAESIFGGPAPKWKVTTPGFVFACNHTNIDEVFGRMLMGLGSEHEAVATKSITPGTPLFLVNMADRHILGVFEAISPAVVNLMPGAFSHGPQQPSPLPVQVRFVVALNAPAINSAEPQIKAIFGDRGIQVGPLALQATQRLADVFSERCAGPMFNQPPPMNMNMGMPPGRGGNGPGPDQAAAASGPPPFRRPSATGSAGSRDPSSSSAFLEKMLVGIEPDNEFGVTRRIIGPGGSHMKRISQEAGGGAKIKVRGRGSGSKESTEDEANEPLMIIVSAENERSFRIACELTGQLLDNIHHDYQVFRQRQQQRGGGDRGDRGDRGGYGGYRG</sequence>
<dbReference type="GO" id="GO:0010468">
    <property type="term" value="P:regulation of gene expression"/>
    <property type="evidence" value="ECO:0007669"/>
    <property type="project" value="UniProtKB-ARBA"/>
</dbReference>
<dbReference type="GO" id="GO:0003723">
    <property type="term" value="F:RNA binding"/>
    <property type="evidence" value="ECO:0007669"/>
    <property type="project" value="UniProtKB-KW"/>
</dbReference>
<feature type="domain" description="C3H1-type" evidence="11">
    <location>
        <begin position="155"/>
        <end position="183"/>
    </location>
</feature>
<dbReference type="InterPro" id="IPR047889">
    <property type="entry name" value="KHDC4_KH-I_second"/>
</dbReference>
<proteinExistence type="predicted"/>
<keyword evidence="5 9" id="KW-0863">Zinc-finger</keyword>
<dbReference type="FunFam" id="4.10.1000.10:FF:000003">
    <property type="entry name" value="Zinc finger CCCH domain-containing protein"/>
    <property type="match status" value="1"/>
</dbReference>
<feature type="domain" description="YTH" evidence="12">
    <location>
        <begin position="242"/>
        <end position="383"/>
    </location>
</feature>
<feature type="domain" description="C3H1-type" evidence="11">
    <location>
        <begin position="94"/>
        <end position="121"/>
    </location>
</feature>
<feature type="region of interest" description="Disordered" evidence="10">
    <location>
        <begin position="577"/>
        <end position="621"/>
    </location>
</feature>
<keyword evidence="15" id="KW-1185">Reference proteome</keyword>
<dbReference type="PROSITE" id="PS50882">
    <property type="entry name" value="YTH"/>
    <property type="match status" value="1"/>
</dbReference>
<keyword evidence="6 9" id="KW-0862">Zinc</keyword>
<keyword evidence="4" id="KW-0677">Repeat</keyword>
<keyword evidence="7" id="KW-0694">RNA-binding</keyword>
<organism evidence="14 15">
    <name type="scientific">Pythium oligandrum</name>
    <name type="common">Mycoparasitic fungus</name>
    <dbReference type="NCBI Taxonomy" id="41045"/>
    <lineage>
        <taxon>Eukaryota</taxon>
        <taxon>Sar</taxon>
        <taxon>Stramenopiles</taxon>
        <taxon>Oomycota</taxon>
        <taxon>Peronosporomycetes</taxon>
        <taxon>Pythiales</taxon>
        <taxon>Pythiaceae</taxon>
        <taxon>Pythium</taxon>
    </lineage>
</organism>
<dbReference type="SUPFAM" id="SSF90229">
    <property type="entry name" value="CCCH zinc finger"/>
    <property type="match status" value="3"/>
</dbReference>
<accession>A0A8K1FJ65</accession>
<evidence type="ECO:0000256" key="5">
    <source>
        <dbReference type="ARBA" id="ARBA00022771"/>
    </source>
</evidence>
<dbReference type="InterPro" id="IPR013989">
    <property type="entry name" value="Dev_and_cell_death_domain"/>
</dbReference>
<dbReference type="PANTHER" id="PTHR23102">
    <property type="entry name" value="CLEAVAGE AND POLYADENYLATION SPECIFICITY FACTOR SUBUNIT 4-RELATED"/>
    <property type="match status" value="1"/>
</dbReference>
<comment type="caution">
    <text evidence="14">The sequence shown here is derived from an EMBL/GenBank/DDBJ whole genome shotgun (WGS) entry which is preliminary data.</text>
</comment>
<evidence type="ECO:0000259" key="13">
    <source>
        <dbReference type="PROSITE" id="PS51222"/>
    </source>
</evidence>
<dbReference type="Pfam" id="PF10539">
    <property type="entry name" value="Dev_Cell_Death"/>
    <property type="match status" value="1"/>
</dbReference>
<dbReference type="Pfam" id="PF22675">
    <property type="entry name" value="KH-I_KHDC4-BBP"/>
    <property type="match status" value="1"/>
</dbReference>
<dbReference type="PANTHER" id="PTHR23102:SF24">
    <property type="entry name" value="CLEAVAGE AND POLYADENYLATION SPECIFICITY FACTOR SUBUNIT 4"/>
    <property type="match status" value="1"/>
</dbReference>
<dbReference type="CDD" id="cd21134">
    <property type="entry name" value="YTH"/>
    <property type="match status" value="1"/>
</dbReference>
<name>A0A8K1FJ65_PYTOL</name>
<evidence type="ECO:0000256" key="4">
    <source>
        <dbReference type="ARBA" id="ARBA00022737"/>
    </source>
</evidence>
<keyword evidence="8" id="KW-0539">Nucleus</keyword>
<evidence type="ECO:0000256" key="2">
    <source>
        <dbReference type="ARBA" id="ARBA00022664"/>
    </source>
</evidence>
<dbReference type="AlphaFoldDB" id="A0A8K1FJ65"/>
<evidence type="ECO:0000256" key="7">
    <source>
        <dbReference type="ARBA" id="ARBA00022884"/>
    </source>
</evidence>
<evidence type="ECO:0000256" key="10">
    <source>
        <dbReference type="SAM" id="MobiDB-lite"/>
    </source>
</evidence>
<evidence type="ECO:0000256" key="8">
    <source>
        <dbReference type="ARBA" id="ARBA00023242"/>
    </source>
</evidence>
<dbReference type="Pfam" id="PF04146">
    <property type="entry name" value="YTH"/>
    <property type="match status" value="1"/>
</dbReference>
<dbReference type="Gene3D" id="3.10.590.10">
    <property type="entry name" value="ph1033 like domains"/>
    <property type="match status" value="1"/>
</dbReference>
<evidence type="ECO:0000256" key="3">
    <source>
        <dbReference type="ARBA" id="ARBA00022723"/>
    </source>
</evidence>
<evidence type="ECO:0000256" key="9">
    <source>
        <dbReference type="PROSITE-ProRule" id="PRU00723"/>
    </source>
</evidence>
<dbReference type="GO" id="GO:0051252">
    <property type="term" value="P:regulation of RNA metabolic process"/>
    <property type="evidence" value="ECO:0007669"/>
    <property type="project" value="UniProtKB-ARBA"/>
</dbReference>
<dbReference type="GO" id="GO:0005634">
    <property type="term" value="C:nucleus"/>
    <property type="evidence" value="ECO:0007669"/>
    <property type="project" value="UniProtKB-SubCell"/>
</dbReference>
<dbReference type="InterPro" id="IPR045348">
    <property type="entry name" value="CPSF4/Yth1"/>
</dbReference>